<dbReference type="Proteomes" id="UP001433268">
    <property type="component" value="Unassembled WGS sequence"/>
</dbReference>
<dbReference type="EMBL" id="JAQQWN010000007">
    <property type="protein sequence ID" value="KAK8075358.1"/>
    <property type="molecule type" value="Genomic_DNA"/>
</dbReference>
<dbReference type="InterPro" id="IPR045518">
    <property type="entry name" value="2EXR"/>
</dbReference>
<keyword evidence="4" id="KW-1185">Reference proteome</keyword>
<gene>
    <name evidence="3" type="ORF">PG997_010021</name>
</gene>
<dbReference type="Pfam" id="PF20150">
    <property type="entry name" value="2EXR"/>
    <property type="match status" value="1"/>
</dbReference>
<dbReference type="RefSeq" id="XP_066666298.1">
    <property type="nucleotide sequence ID" value="XM_066814336.1"/>
</dbReference>
<protein>
    <recommendedName>
        <fullName evidence="2">2EXR domain-containing protein</fullName>
    </recommendedName>
</protein>
<evidence type="ECO:0000259" key="2">
    <source>
        <dbReference type="Pfam" id="PF20150"/>
    </source>
</evidence>
<evidence type="ECO:0000256" key="1">
    <source>
        <dbReference type="SAM" id="MobiDB-lite"/>
    </source>
</evidence>
<name>A0ABR1VVU9_9PEZI</name>
<comment type="caution">
    <text evidence="3">The sequence shown here is derived from an EMBL/GenBank/DDBJ whole genome shotgun (WGS) entry which is preliminary data.</text>
</comment>
<organism evidence="3 4">
    <name type="scientific">Apiospora hydei</name>
    <dbReference type="NCBI Taxonomy" id="1337664"/>
    <lineage>
        <taxon>Eukaryota</taxon>
        <taxon>Fungi</taxon>
        <taxon>Dikarya</taxon>
        <taxon>Ascomycota</taxon>
        <taxon>Pezizomycotina</taxon>
        <taxon>Sordariomycetes</taxon>
        <taxon>Xylariomycetidae</taxon>
        <taxon>Amphisphaeriales</taxon>
        <taxon>Apiosporaceae</taxon>
        <taxon>Apiospora</taxon>
    </lineage>
</organism>
<feature type="region of interest" description="Disordered" evidence="1">
    <location>
        <begin position="141"/>
        <end position="166"/>
    </location>
</feature>
<accession>A0ABR1VVU9</accession>
<evidence type="ECO:0000313" key="3">
    <source>
        <dbReference type="EMBL" id="KAK8075358.1"/>
    </source>
</evidence>
<reference evidence="3 4" key="1">
    <citation type="submission" date="2023-01" db="EMBL/GenBank/DDBJ databases">
        <title>Analysis of 21 Apiospora genomes using comparative genomics revels a genus with tremendous synthesis potential of carbohydrate active enzymes and secondary metabolites.</title>
        <authorList>
            <person name="Sorensen T."/>
        </authorList>
    </citation>
    <scope>NUCLEOTIDE SEQUENCE [LARGE SCALE GENOMIC DNA]</scope>
    <source>
        <strain evidence="3 4">CBS 114990</strain>
    </source>
</reference>
<dbReference type="GeneID" id="92047396"/>
<proteinExistence type="predicted"/>
<sequence length="166" mass="18509">MCDTSTDLAIPAFAGFPKLPCELRLIIWNLALEGENSNRLVFIHRPTMRPVPMRSLVSPLLSVNTESREAARKYYTLRLEVVRLPAMESQDSFVDYPPSRPYQPGAIRLCDTYRTLPQSACTYSECTWLLKKGLEIRTGSSSSCRGTTHTFTTTGGPAHTPSTPRA</sequence>
<evidence type="ECO:0000313" key="4">
    <source>
        <dbReference type="Proteomes" id="UP001433268"/>
    </source>
</evidence>
<feature type="domain" description="2EXR" evidence="2">
    <location>
        <begin position="13"/>
        <end position="81"/>
    </location>
</feature>